<dbReference type="SUPFAM" id="SSF117396">
    <property type="entry name" value="TM1631-like"/>
    <property type="match status" value="1"/>
</dbReference>
<evidence type="ECO:0000313" key="2">
    <source>
        <dbReference type="Proteomes" id="UP000198549"/>
    </source>
</evidence>
<sequence>MAVIHIGISGWRYTPWREDFNPEGLPQKRSLLTAPGQPVVEGVMP</sequence>
<dbReference type="EMBL" id="LT629709">
    <property type="protein sequence ID" value="SDP20824.1"/>
    <property type="molecule type" value="Genomic_DNA"/>
</dbReference>
<dbReference type="AlphaFoldDB" id="A0A1H0QU59"/>
<accession>A0A1H0QU59</accession>
<evidence type="ECO:0008006" key="3">
    <source>
        <dbReference type="Google" id="ProtNLM"/>
    </source>
</evidence>
<evidence type="ECO:0000313" key="1">
    <source>
        <dbReference type="EMBL" id="SDP20824.1"/>
    </source>
</evidence>
<gene>
    <name evidence="1" type="ORF">SAMN04490202_3292</name>
</gene>
<dbReference type="InterPro" id="IPR036520">
    <property type="entry name" value="UPF0759_sf"/>
</dbReference>
<proteinExistence type="predicted"/>
<dbReference type="Gene3D" id="3.20.20.410">
    <property type="entry name" value="Protein of unknown function UPF0759"/>
    <property type="match status" value="1"/>
</dbReference>
<dbReference type="Proteomes" id="UP000198549">
    <property type="component" value="Chromosome I"/>
</dbReference>
<name>A0A1H0QU59_PSERE</name>
<protein>
    <recommendedName>
        <fullName evidence="3">DUF72 domain-containing protein</fullName>
    </recommendedName>
</protein>
<organism evidence="1 2">
    <name type="scientific">Pseudomonas reinekei</name>
    <dbReference type="NCBI Taxonomy" id="395598"/>
    <lineage>
        <taxon>Bacteria</taxon>
        <taxon>Pseudomonadati</taxon>
        <taxon>Pseudomonadota</taxon>
        <taxon>Gammaproteobacteria</taxon>
        <taxon>Pseudomonadales</taxon>
        <taxon>Pseudomonadaceae</taxon>
        <taxon>Pseudomonas</taxon>
    </lineage>
</organism>
<reference evidence="1 2" key="1">
    <citation type="submission" date="2016-10" db="EMBL/GenBank/DDBJ databases">
        <authorList>
            <person name="de Groot N.N."/>
        </authorList>
    </citation>
    <scope>NUCLEOTIDE SEQUENCE [LARGE SCALE GENOMIC DNA]</scope>
    <source>
        <strain evidence="1 2">BS3776</strain>
    </source>
</reference>